<dbReference type="PANTHER" id="PTHR35391:SF3">
    <property type="entry name" value="FINGER DOMAIN PROTEIN, PUTATIVE (AFU_ORTHOLOGUE AFUA_8G04300)-RELATED"/>
    <property type="match status" value="1"/>
</dbReference>
<feature type="region of interest" description="Disordered" evidence="1">
    <location>
        <begin position="213"/>
        <end position="232"/>
    </location>
</feature>
<feature type="domain" description="C2H2-type" evidence="2">
    <location>
        <begin position="804"/>
        <end position="827"/>
    </location>
</feature>
<proteinExistence type="predicted"/>
<sequence length="954" mass="108088">MDTDLQDTSLAERARQCLLSFNECQAHLACLLPQAQAAIEDQVGRFSIWASNIGVFAATRASLDYRLREAEDVQRLILGLLKTLDESIQQYISRLAPLDVSQDGSRLEKVPHISSLDTVLNDITEQINLLHQLSNMIRKASSKKQNIKAANSFVLRDEHGDDYGPRFRNLFALAIIRRSFPQCPESIQERLADAMLLRRKRILYRYSRYGKSPLRSTASAPTKRIPVSRNTQSVSQNSYQQSVIGTADLQPVSNTGTTPSVTSSRAITATTLDMKQWREVSATPSVVSQSTTIQLTHDEKLSFPAAPKISLLRRLKVLKADRLAYLQGQLDSIPNYHLFQQYDGHPPLEVEIVEQLRREIHALTAKTEAEIERDRRLCHTGNMEATCPYCCCTLSSATVMDNNKWTDHVKHDIDPYMCLFEDCDTSEVLYNHSHSWLKHMRQHNKRWCCSAKSHGLLVFESQSEYERHMVEKHKGTKSQLGLLAERHSRSSGPLFQSCPLCGEAGLDTSLESHMASHLIYLALKSLPSLDDGEDCDHPNGTSRYSDTIDGHTQSDILHDEWQNESQTQMSVDSWMSGEWARASPIDDPGFVGRYEAEIEGNHLDDAAFANPTLPPIPTFEGFKTQILQLNPRLAPALVERFASEQLHRYNRLIELQMTHALAVSQGTCSAAEGCFARGGQPKVLPSHITTSGTGTVQLQIAGRYAEDTITTNFDEPVLAVAQFPPGIPLPPDGVTRLPTEFECPYCFRIKKFLKPSDWTKHIHEDLQPFTCTFPSCQEPKSFKRKADWVRHEDLRHRHLEWWECSFEDCRHKCYRRDNFVQHLVREHKMQEPKTKRPKPAEFHEKPSNDSSTPELPEEAGHGQAVNQLWDLVNCCRHDTTKSPREEPCLFCGNICSSWKRLTVHLAQHLEQIALPVLTLIEANRVNSTKMAFSYASGLPADNQALPSFREVRKP</sequence>
<dbReference type="Proteomes" id="UP001610335">
    <property type="component" value="Unassembled WGS sequence"/>
</dbReference>
<name>A0ABR4HLY1_9EURO</name>
<dbReference type="PROSITE" id="PS00028">
    <property type="entry name" value="ZINC_FINGER_C2H2_1"/>
    <property type="match status" value="1"/>
</dbReference>
<reference evidence="3 4" key="1">
    <citation type="submission" date="2024-07" db="EMBL/GenBank/DDBJ databases">
        <title>Section-level genome sequencing and comparative genomics of Aspergillus sections Usti and Cavernicolus.</title>
        <authorList>
            <consortium name="Lawrence Berkeley National Laboratory"/>
            <person name="Nybo J.L."/>
            <person name="Vesth T.C."/>
            <person name="Theobald S."/>
            <person name="Frisvad J.C."/>
            <person name="Larsen T.O."/>
            <person name="Kjaerboelling I."/>
            <person name="Rothschild-Mancinelli K."/>
            <person name="Lyhne E.K."/>
            <person name="Kogle M.E."/>
            <person name="Barry K."/>
            <person name="Clum A."/>
            <person name="Na H."/>
            <person name="Ledsgaard L."/>
            <person name="Lin J."/>
            <person name="Lipzen A."/>
            <person name="Kuo A."/>
            <person name="Riley R."/>
            <person name="Mondo S."/>
            <person name="LaButti K."/>
            <person name="Haridas S."/>
            <person name="Pangalinan J."/>
            <person name="Salamov A.A."/>
            <person name="Simmons B.A."/>
            <person name="Magnuson J.K."/>
            <person name="Chen J."/>
            <person name="Drula E."/>
            <person name="Henrissat B."/>
            <person name="Wiebenga A."/>
            <person name="Lubbers R.J."/>
            <person name="Gomes A.C."/>
            <person name="Makela M.R."/>
            <person name="Stajich J."/>
            <person name="Grigoriev I.V."/>
            <person name="Mortensen U.H."/>
            <person name="De vries R.P."/>
            <person name="Baker S.E."/>
            <person name="Andersen M.R."/>
        </authorList>
    </citation>
    <scope>NUCLEOTIDE SEQUENCE [LARGE SCALE GENOMIC DNA]</scope>
    <source>
        <strain evidence="3 4">CBS 600.67</strain>
    </source>
</reference>
<evidence type="ECO:0000259" key="2">
    <source>
        <dbReference type="PROSITE" id="PS00028"/>
    </source>
</evidence>
<keyword evidence="4" id="KW-1185">Reference proteome</keyword>
<dbReference type="InterPro" id="IPR013087">
    <property type="entry name" value="Znf_C2H2_type"/>
</dbReference>
<accession>A0ABR4HLY1</accession>
<gene>
    <name evidence="3" type="ORF">BDW59DRAFT_166463</name>
</gene>
<dbReference type="PANTHER" id="PTHR35391">
    <property type="entry name" value="C2H2-TYPE DOMAIN-CONTAINING PROTEIN-RELATED"/>
    <property type="match status" value="1"/>
</dbReference>
<evidence type="ECO:0000313" key="3">
    <source>
        <dbReference type="EMBL" id="KAL2816179.1"/>
    </source>
</evidence>
<protein>
    <recommendedName>
        <fullName evidence="2">C2H2-type domain-containing protein</fullName>
    </recommendedName>
</protein>
<dbReference type="SMART" id="SM00355">
    <property type="entry name" value="ZnF_C2H2"/>
    <property type="match status" value="5"/>
</dbReference>
<evidence type="ECO:0000313" key="4">
    <source>
        <dbReference type="Proteomes" id="UP001610335"/>
    </source>
</evidence>
<feature type="region of interest" description="Disordered" evidence="1">
    <location>
        <begin position="825"/>
        <end position="860"/>
    </location>
</feature>
<organism evidence="3 4">
    <name type="scientific">Aspergillus cavernicola</name>
    <dbReference type="NCBI Taxonomy" id="176166"/>
    <lineage>
        <taxon>Eukaryota</taxon>
        <taxon>Fungi</taxon>
        <taxon>Dikarya</taxon>
        <taxon>Ascomycota</taxon>
        <taxon>Pezizomycotina</taxon>
        <taxon>Eurotiomycetes</taxon>
        <taxon>Eurotiomycetidae</taxon>
        <taxon>Eurotiales</taxon>
        <taxon>Aspergillaceae</taxon>
        <taxon>Aspergillus</taxon>
        <taxon>Aspergillus subgen. Nidulantes</taxon>
    </lineage>
</organism>
<feature type="compositionally biased region" description="Basic and acidic residues" evidence="1">
    <location>
        <begin position="825"/>
        <end position="847"/>
    </location>
</feature>
<dbReference type="InterPro" id="IPR058925">
    <property type="entry name" value="zf-C2H2_AcuF"/>
</dbReference>
<evidence type="ECO:0000256" key="1">
    <source>
        <dbReference type="SAM" id="MobiDB-lite"/>
    </source>
</evidence>
<comment type="caution">
    <text evidence="3">The sequence shown here is derived from an EMBL/GenBank/DDBJ whole genome shotgun (WGS) entry which is preliminary data.</text>
</comment>
<dbReference type="EMBL" id="JBFXLS010000104">
    <property type="protein sequence ID" value="KAL2816179.1"/>
    <property type="molecule type" value="Genomic_DNA"/>
</dbReference>
<dbReference type="Pfam" id="PF26082">
    <property type="entry name" value="zf-C2H2_AcuF"/>
    <property type="match status" value="1"/>
</dbReference>